<dbReference type="EMBL" id="JACSPQ010000001">
    <property type="protein sequence ID" value="MBD8001149.1"/>
    <property type="molecule type" value="Genomic_DNA"/>
</dbReference>
<dbReference type="SMART" id="SM00977">
    <property type="entry name" value="TilS_C"/>
    <property type="match status" value="1"/>
</dbReference>
<protein>
    <recommendedName>
        <fullName evidence="8">tRNA(Ile)-lysidine synthase</fullName>
        <ecNumber evidence="8">6.3.4.19</ecNumber>
    </recommendedName>
    <alternativeName>
        <fullName evidence="8">tRNA(Ile)-2-lysyl-cytidine synthase</fullName>
    </alternativeName>
    <alternativeName>
        <fullName evidence="8">tRNA(Ile)-lysidine synthetase</fullName>
    </alternativeName>
</protein>
<name>A0ABR8V8Q7_9BACT</name>
<evidence type="ECO:0000256" key="3">
    <source>
        <dbReference type="ARBA" id="ARBA00022598"/>
    </source>
</evidence>
<evidence type="ECO:0000256" key="2">
    <source>
        <dbReference type="ARBA" id="ARBA00022490"/>
    </source>
</evidence>
<evidence type="ECO:0000313" key="11">
    <source>
        <dbReference type="Proteomes" id="UP000616346"/>
    </source>
</evidence>
<evidence type="ECO:0000256" key="5">
    <source>
        <dbReference type="ARBA" id="ARBA00022741"/>
    </source>
</evidence>
<dbReference type="NCBIfam" id="TIGR02432">
    <property type="entry name" value="lysidine_TilS_N"/>
    <property type="match status" value="1"/>
</dbReference>
<feature type="domain" description="Lysidine-tRNA(Ile) synthetase C-terminal" evidence="9">
    <location>
        <begin position="351"/>
        <end position="423"/>
    </location>
</feature>
<dbReference type="Gene3D" id="3.40.50.620">
    <property type="entry name" value="HUPs"/>
    <property type="match status" value="1"/>
</dbReference>
<dbReference type="InterPro" id="IPR011063">
    <property type="entry name" value="TilS/TtcA_N"/>
</dbReference>
<dbReference type="SUPFAM" id="SSF52402">
    <property type="entry name" value="Adenine nucleotide alpha hydrolases-like"/>
    <property type="match status" value="1"/>
</dbReference>
<evidence type="ECO:0000313" key="10">
    <source>
        <dbReference type="EMBL" id="MBD8001149.1"/>
    </source>
</evidence>
<dbReference type="SUPFAM" id="SSF56037">
    <property type="entry name" value="PheT/TilS domain"/>
    <property type="match status" value="1"/>
</dbReference>
<dbReference type="InterPro" id="IPR012796">
    <property type="entry name" value="Lysidine-tRNA-synth_C"/>
</dbReference>
<feature type="binding site" evidence="8">
    <location>
        <begin position="27"/>
        <end position="32"/>
    </location>
    <ligand>
        <name>ATP</name>
        <dbReference type="ChEBI" id="CHEBI:30616"/>
    </ligand>
</feature>
<reference evidence="10 11" key="1">
    <citation type="submission" date="2020-08" db="EMBL/GenBank/DDBJ databases">
        <title>A Genomic Blueprint of the Chicken Gut Microbiome.</title>
        <authorList>
            <person name="Gilroy R."/>
            <person name="Ravi A."/>
            <person name="Getino M."/>
            <person name="Pursley I."/>
            <person name="Horton D.L."/>
            <person name="Alikhan N.-F."/>
            <person name="Baker D."/>
            <person name="Gharbi K."/>
            <person name="Hall N."/>
            <person name="Watson M."/>
            <person name="Adriaenssens E.M."/>
            <person name="Foster-Nyarko E."/>
            <person name="Jarju S."/>
            <person name="Secka A."/>
            <person name="Antonio M."/>
            <person name="Oren A."/>
            <person name="Chaudhuri R."/>
            <person name="La Ragione R.M."/>
            <person name="Hildebrand F."/>
            <person name="Pallen M.J."/>
        </authorList>
    </citation>
    <scope>NUCLEOTIDE SEQUENCE [LARGE SCALE GENOMIC DNA]</scope>
    <source>
        <strain evidence="10 11">Sa1YUN3</strain>
    </source>
</reference>
<dbReference type="Pfam" id="PF01171">
    <property type="entry name" value="ATP_bind_3"/>
    <property type="match status" value="1"/>
</dbReference>
<dbReference type="RefSeq" id="WP_191709514.1">
    <property type="nucleotide sequence ID" value="NZ_JACSPQ010000001.1"/>
</dbReference>
<proteinExistence type="inferred from homology"/>
<evidence type="ECO:0000256" key="1">
    <source>
        <dbReference type="ARBA" id="ARBA00004496"/>
    </source>
</evidence>
<dbReference type="Proteomes" id="UP000616346">
    <property type="component" value="Unassembled WGS sequence"/>
</dbReference>
<dbReference type="CDD" id="cd01992">
    <property type="entry name" value="TilS_N"/>
    <property type="match status" value="1"/>
</dbReference>
<evidence type="ECO:0000256" key="6">
    <source>
        <dbReference type="ARBA" id="ARBA00022840"/>
    </source>
</evidence>
<gene>
    <name evidence="8 10" type="primary">tilS</name>
    <name evidence="10" type="ORF">H9626_02810</name>
</gene>
<dbReference type="InterPro" id="IPR012795">
    <property type="entry name" value="tRNA_Ile_lys_synt_N"/>
</dbReference>
<dbReference type="NCBIfam" id="TIGR02433">
    <property type="entry name" value="lysidine_TilS_C"/>
    <property type="match status" value="1"/>
</dbReference>
<dbReference type="EC" id="6.3.4.19" evidence="8"/>
<keyword evidence="4 8" id="KW-0819">tRNA processing</keyword>
<evidence type="ECO:0000259" key="9">
    <source>
        <dbReference type="SMART" id="SM00977"/>
    </source>
</evidence>
<dbReference type="HAMAP" id="MF_01161">
    <property type="entry name" value="tRNA_Ile_lys_synt"/>
    <property type="match status" value="1"/>
</dbReference>
<comment type="function">
    <text evidence="8">Ligates lysine onto the cytidine present at position 34 of the AUA codon-specific tRNA(Ile) that contains the anticodon CAU, in an ATP-dependent manner. Cytidine is converted to lysidine, thus changing the amino acid specificity of the tRNA from methionine to isoleucine.</text>
</comment>
<comment type="domain">
    <text evidence="8">The N-terminal region contains the highly conserved SGGXDS motif, predicted to be a P-loop motif involved in ATP binding.</text>
</comment>
<keyword evidence="5 8" id="KW-0547">Nucleotide-binding</keyword>
<comment type="similarity">
    <text evidence="8">Belongs to the tRNA(Ile)-lysidine synthase family.</text>
</comment>
<evidence type="ECO:0000256" key="7">
    <source>
        <dbReference type="ARBA" id="ARBA00048539"/>
    </source>
</evidence>
<accession>A0ABR8V8Q7</accession>
<dbReference type="GO" id="GO:0032267">
    <property type="term" value="F:tRNA(Ile)-lysidine synthase activity"/>
    <property type="evidence" value="ECO:0007669"/>
    <property type="project" value="UniProtKB-EC"/>
</dbReference>
<comment type="caution">
    <text evidence="10">The sequence shown here is derived from an EMBL/GenBank/DDBJ whole genome shotgun (WGS) entry which is preliminary data.</text>
</comment>
<dbReference type="InterPro" id="IPR012094">
    <property type="entry name" value="tRNA_Ile_lys_synt"/>
</dbReference>
<keyword evidence="11" id="KW-1185">Reference proteome</keyword>
<comment type="subcellular location">
    <subcellularLocation>
        <location evidence="1 8">Cytoplasm</location>
    </subcellularLocation>
</comment>
<keyword evidence="2 8" id="KW-0963">Cytoplasm</keyword>
<evidence type="ECO:0000256" key="4">
    <source>
        <dbReference type="ARBA" id="ARBA00022694"/>
    </source>
</evidence>
<comment type="catalytic activity">
    <reaction evidence="7 8">
        <text>cytidine(34) in tRNA(Ile2) + L-lysine + ATP = lysidine(34) in tRNA(Ile2) + AMP + diphosphate + H(+)</text>
        <dbReference type="Rhea" id="RHEA:43744"/>
        <dbReference type="Rhea" id="RHEA-COMP:10625"/>
        <dbReference type="Rhea" id="RHEA-COMP:10670"/>
        <dbReference type="ChEBI" id="CHEBI:15378"/>
        <dbReference type="ChEBI" id="CHEBI:30616"/>
        <dbReference type="ChEBI" id="CHEBI:32551"/>
        <dbReference type="ChEBI" id="CHEBI:33019"/>
        <dbReference type="ChEBI" id="CHEBI:82748"/>
        <dbReference type="ChEBI" id="CHEBI:83665"/>
        <dbReference type="ChEBI" id="CHEBI:456215"/>
        <dbReference type="EC" id="6.3.4.19"/>
    </reaction>
</comment>
<sequence length="432" mass="48923">MFGKKVILYIEEKQLFGKSERILVALSGGADSVALLRVLVHAGYVCEAAHCNFHLRGEESVRDENFVRKLTEQLSVPLHVTHFDTAGYASSKGISIEMAARELRYGWFEQVRRDIGASVVAVAHHRDDSVETFLLNLTRGTGIDGLRGIRPKNGVIVRPLLSVSREEILTYLSSLNQPYVTDSTNLEDEFTRNKLRLNLLPMLESINPSVKEAIAETARRLSDVADVYHAAMAEACVRVKVGERRVSISALLRETSPQAVLYELFYPLGFNASQLKDIYGACLKGQSGKLFYAGDKVLLCDRSELIWKQCGEWDEQSPVLHQEVIPAESAPAFLRNPLYACLDADKVTLPLTLRKWQSGDRFVPYGMKGFKKVRDYMLDKKFSVFRKEEQYVVCSGGEIVWLVNERTDNRYRVTTETRRILLLHVDFAIKDR</sequence>
<dbReference type="InterPro" id="IPR014729">
    <property type="entry name" value="Rossmann-like_a/b/a_fold"/>
</dbReference>
<dbReference type="PANTHER" id="PTHR43033">
    <property type="entry name" value="TRNA(ILE)-LYSIDINE SYNTHASE-RELATED"/>
    <property type="match status" value="1"/>
</dbReference>
<organism evidence="10 11">
    <name type="scientific">Phocaeicola faecium</name>
    <dbReference type="NCBI Taxonomy" id="2762213"/>
    <lineage>
        <taxon>Bacteria</taxon>
        <taxon>Pseudomonadati</taxon>
        <taxon>Bacteroidota</taxon>
        <taxon>Bacteroidia</taxon>
        <taxon>Bacteroidales</taxon>
        <taxon>Bacteroidaceae</taxon>
        <taxon>Phocaeicola</taxon>
    </lineage>
</organism>
<evidence type="ECO:0000256" key="8">
    <source>
        <dbReference type="HAMAP-Rule" id="MF_01161"/>
    </source>
</evidence>
<keyword evidence="3 8" id="KW-0436">Ligase</keyword>
<keyword evidence="6 8" id="KW-0067">ATP-binding</keyword>
<dbReference type="PANTHER" id="PTHR43033:SF1">
    <property type="entry name" value="TRNA(ILE)-LYSIDINE SYNTHASE-RELATED"/>
    <property type="match status" value="1"/>
</dbReference>